<name>A0A1D9MKU1_9ACTO</name>
<evidence type="ECO:0000256" key="2">
    <source>
        <dbReference type="SAM" id="Phobius"/>
    </source>
</evidence>
<proteinExistence type="predicted"/>
<feature type="transmembrane region" description="Helical" evidence="2">
    <location>
        <begin position="302"/>
        <end position="325"/>
    </location>
</feature>
<evidence type="ECO:0000313" key="4">
    <source>
        <dbReference type="Proteomes" id="UP000176288"/>
    </source>
</evidence>
<evidence type="ECO:0008006" key="5">
    <source>
        <dbReference type="Google" id="ProtNLM"/>
    </source>
</evidence>
<feature type="transmembrane region" description="Helical" evidence="2">
    <location>
        <begin position="263"/>
        <end position="282"/>
    </location>
</feature>
<accession>A0A1D9MKU1</accession>
<reference evidence="3 4" key="1">
    <citation type="submission" date="2016-10" db="EMBL/GenBank/DDBJ databases">
        <title>Actinomyces aegypiusis sp. nov., isolated from the Aegypius monachus in Qinghai Tibet Plateau China.</title>
        <authorList>
            <person name="Wang Y."/>
        </authorList>
    </citation>
    <scope>NUCLEOTIDE SEQUENCE [LARGE SCALE GENOMIC DNA]</scope>
    <source>
        <strain evidence="3 4">VUL4_3</strain>
    </source>
</reference>
<keyword evidence="2" id="KW-1133">Transmembrane helix</keyword>
<evidence type="ECO:0000313" key="3">
    <source>
        <dbReference type="EMBL" id="AOZ72902.1"/>
    </source>
</evidence>
<dbReference type="InterPro" id="IPR012507">
    <property type="entry name" value="YibE_F"/>
</dbReference>
<feature type="transmembrane region" description="Helical" evidence="2">
    <location>
        <begin position="24"/>
        <end position="45"/>
    </location>
</feature>
<dbReference type="EMBL" id="CP017812">
    <property type="protein sequence ID" value="AOZ72902.1"/>
    <property type="molecule type" value="Genomic_DNA"/>
</dbReference>
<feature type="transmembrane region" description="Helical" evidence="2">
    <location>
        <begin position="238"/>
        <end position="256"/>
    </location>
</feature>
<keyword evidence="4" id="KW-1185">Reference proteome</keyword>
<dbReference type="PANTHER" id="PTHR41771:SF1">
    <property type="entry name" value="MEMBRANE PROTEIN"/>
    <property type="match status" value="1"/>
</dbReference>
<dbReference type="Pfam" id="PF07907">
    <property type="entry name" value="YibE_F"/>
    <property type="match status" value="1"/>
</dbReference>
<dbReference type="Proteomes" id="UP000176288">
    <property type="component" value="Chromosome"/>
</dbReference>
<dbReference type="STRING" id="1912795.BK816_06020"/>
<protein>
    <recommendedName>
        <fullName evidence="5">YibE/F family protein</fullName>
    </recommendedName>
</protein>
<dbReference type="AlphaFoldDB" id="A0A1D9MKU1"/>
<evidence type="ECO:0000256" key="1">
    <source>
        <dbReference type="SAM" id="MobiDB-lite"/>
    </source>
</evidence>
<dbReference type="KEGG" id="avu:BK816_06020"/>
<gene>
    <name evidence="3" type="ORF">BK816_06020</name>
</gene>
<sequence length="524" mass="55704">MTVHSHDHSAPVVLSRGGARRIRFLLSALVIPLCVLTIAGLIWLWPGANAQVGSQPLLAPGSAQVLVKVDRNLAPTECLPPNTEAEARATTVCATVEQAVNSSKKTEETVKTPDPGTVVAVHIPPEFMAAIRTGQVLRTLYTPAPLDNADLPAPASQNALDQQNGGNQAASEPSIGAQFFYLDVERSFPLSALVIVYLVVVVAVARKRGFLAVLGLTLSVLVVWKFVVPALMTGNHPLLVTIVGVSAMILSSVYVAHGVSIKTTTALLGTYFGLALTCALAVNQTRLLGLMGAGEEFQNIHASFPAVSLPALLTCGMVIAGLGALNDVTITQSSTVWELFAANPAQNRWEVYRSAMRVGRDHIASTVYTLAFAYVGTALPTLMLVMLVDRPLGQVLSSGQIAEELGRTLVASIGLVLAIPLTTAIGALLVPVGFEATTTMAKTSEPSEGNQAEQPSITEADIKATSIGQNSSYAQPDLEHNRQVRSDEARKNVALENIGEESVRSKKMTFPSRQRKKQIENKEQ</sequence>
<feature type="transmembrane region" description="Helical" evidence="2">
    <location>
        <begin position="210"/>
        <end position="232"/>
    </location>
</feature>
<feature type="region of interest" description="Disordered" evidence="1">
    <location>
        <begin position="466"/>
        <end position="524"/>
    </location>
</feature>
<keyword evidence="2" id="KW-0472">Membrane</keyword>
<feature type="compositionally biased region" description="Basic and acidic residues" evidence="1">
    <location>
        <begin position="477"/>
        <end position="493"/>
    </location>
</feature>
<organism evidence="3 4">
    <name type="scientific">Boudabousia tangfeifanii</name>
    <dbReference type="NCBI Taxonomy" id="1912795"/>
    <lineage>
        <taxon>Bacteria</taxon>
        <taxon>Bacillati</taxon>
        <taxon>Actinomycetota</taxon>
        <taxon>Actinomycetes</taxon>
        <taxon>Actinomycetales</taxon>
        <taxon>Actinomycetaceae</taxon>
        <taxon>Boudabousia</taxon>
    </lineage>
</organism>
<feature type="transmembrane region" description="Helical" evidence="2">
    <location>
        <begin position="188"/>
        <end position="205"/>
    </location>
</feature>
<dbReference type="PANTHER" id="PTHR41771">
    <property type="entry name" value="MEMBRANE PROTEIN-RELATED"/>
    <property type="match status" value="1"/>
</dbReference>
<feature type="transmembrane region" description="Helical" evidence="2">
    <location>
        <begin position="408"/>
        <end position="434"/>
    </location>
</feature>
<keyword evidence="2" id="KW-0812">Transmembrane</keyword>
<feature type="transmembrane region" description="Helical" evidence="2">
    <location>
        <begin position="363"/>
        <end position="388"/>
    </location>
</feature>
<dbReference type="RefSeq" id="WP_071164367.1">
    <property type="nucleotide sequence ID" value="NZ_CP017812.1"/>
</dbReference>